<dbReference type="InterPro" id="IPR006694">
    <property type="entry name" value="Fatty_acid_hydroxylase"/>
</dbReference>
<evidence type="ECO:0000256" key="5">
    <source>
        <dbReference type="SAM" id="Phobius"/>
    </source>
</evidence>
<evidence type="ECO:0000259" key="6">
    <source>
        <dbReference type="Pfam" id="PF04116"/>
    </source>
</evidence>
<sequence length="279" mass="32068">SGYLPDADRGFAGRLYDYLLDEAAGGNEYTLGVYGTVAISVIWYVLVNLPFVFLDFADPAWVQPYRVQDGESKKAPFSKWIRAFKLISFNLIVVGFLASYLNFRIGRTDYGRELPSPLTCLYHVAWFSVFEEIGFYYSHRLFHHKSLYKHVHKIHHEWTAPVSITSVYAHPVEHMLANLLPISMGPVIMGSHIMLTWAWWCMAIAVTTVHHSGYHLPLTPSPEAHDYHHLVFNECFGVLGVLDWLHGTSKTFTSNVRYQPHRTTYTTEPVRVTYPEKKD</sequence>
<feature type="non-terminal residue" evidence="7">
    <location>
        <position position="1"/>
    </location>
</feature>
<dbReference type="Proteomes" id="UP001432322">
    <property type="component" value="Unassembled WGS sequence"/>
</dbReference>
<name>A0AAV5UYA7_9BILA</name>
<organism evidence="7 8">
    <name type="scientific">Pristionchus fissidentatus</name>
    <dbReference type="NCBI Taxonomy" id="1538716"/>
    <lineage>
        <taxon>Eukaryota</taxon>
        <taxon>Metazoa</taxon>
        <taxon>Ecdysozoa</taxon>
        <taxon>Nematoda</taxon>
        <taxon>Chromadorea</taxon>
        <taxon>Rhabditida</taxon>
        <taxon>Rhabditina</taxon>
        <taxon>Diplogasteromorpha</taxon>
        <taxon>Diplogasteroidea</taxon>
        <taxon>Neodiplogasteridae</taxon>
        <taxon>Pristionchus</taxon>
    </lineage>
</organism>
<reference evidence="7" key="1">
    <citation type="submission" date="2023-10" db="EMBL/GenBank/DDBJ databases">
        <title>Genome assembly of Pristionchus species.</title>
        <authorList>
            <person name="Yoshida K."/>
            <person name="Sommer R.J."/>
        </authorList>
    </citation>
    <scope>NUCLEOTIDE SEQUENCE</scope>
    <source>
        <strain evidence="7">RS5133</strain>
    </source>
</reference>
<gene>
    <name evidence="7" type="ORF">PFISCL1PPCAC_3323</name>
</gene>
<feature type="non-terminal residue" evidence="7">
    <location>
        <position position="279"/>
    </location>
</feature>
<comment type="caution">
    <text evidence="7">The sequence shown here is derived from an EMBL/GenBank/DDBJ whole genome shotgun (WGS) entry which is preliminary data.</text>
</comment>
<evidence type="ECO:0000313" key="7">
    <source>
        <dbReference type="EMBL" id="GMT12026.1"/>
    </source>
</evidence>
<dbReference type="InterPro" id="IPR050307">
    <property type="entry name" value="Sterol_Desaturase_Related"/>
</dbReference>
<comment type="subcellular location">
    <subcellularLocation>
        <location evidence="1">Membrane</location>
    </subcellularLocation>
</comment>
<evidence type="ECO:0000313" key="8">
    <source>
        <dbReference type="Proteomes" id="UP001432322"/>
    </source>
</evidence>
<accession>A0AAV5UYA7</accession>
<feature type="domain" description="Fatty acid hydroxylase" evidence="6">
    <location>
        <begin position="126"/>
        <end position="248"/>
    </location>
</feature>
<protein>
    <recommendedName>
        <fullName evidence="6">Fatty acid hydroxylase domain-containing protein</fullName>
    </recommendedName>
</protein>
<dbReference type="GO" id="GO:0008610">
    <property type="term" value="P:lipid biosynthetic process"/>
    <property type="evidence" value="ECO:0007669"/>
    <property type="project" value="InterPro"/>
</dbReference>
<proteinExistence type="predicted"/>
<evidence type="ECO:0000256" key="1">
    <source>
        <dbReference type="ARBA" id="ARBA00004370"/>
    </source>
</evidence>
<dbReference type="GO" id="GO:0016491">
    <property type="term" value="F:oxidoreductase activity"/>
    <property type="evidence" value="ECO:0007669"/>
    <property type="project" value="InterPro"/>
</dbReference>
<dbReference type="EMBL" id="BTSY01000001">
    <property type="protein sequence ID" value="GMT12026.1"/>
    <property type="molecule type" value="Genomic_DNA"/>
</dbReference>
<keyword evidence="2 5" id="KW-0812">Transmembrane</keyword>
<dbReference type="PANTHER" id="PTHR11863">
    <property type="entry name" value="STEROL DESATURASE"/>
    <property type="match status" value="1"/>
</dbReference>
<keyword evidence="3 5" id="KW-1133">Transmembrane helix</keyword>
<dbReference type="AlphaFoldDB" id="A0AAV5UYA7"/>
<evidence type="ECO:0000256" key="3">
    <source>
        <dbReference type="ARBA" id="ARBA00022989"/>
    </source>
</evidence>
<dbReference type="GO" id="GO:0016020">
    <property type="term" value="C:membrane"/>
    <property type="evidence" value="ECO:0007669"/>
    <property type="project" value="UniProtKB-SubCell"/>
</dbReference>
<dbReference type="Pfam" id="PF04116">
    <property type="entry name" value="FA_hydroxylase"/>
    <property type="match status" value="1"/>
</dbReference>
<evidence type="ECO:0000256" key="2">
    <source>
        <dbReference type="ARBA" id="ARBA00022692"/>
    </source>
</evidence>
<dbReference type="GO" id="GO:0005506">
    <property type="term" value="F:iron ion binding"/>
    <property type="evidence" value="ECO:0007669"/>
    <property type="project" value="InterPro"/>
</dbReference>
<feature type="transmembrane region" description="Helical" evidence="5">
    <location>
        <begin position="41"/>
        <end position="62"/>
    </location>
</feature>
<keyword evidence="8" id="KW-1185">Reference proteome</keyword>
<feature type="transmembrane region" description="Helical" evidence="5">
    <location>
        <begin position="83"/>
        <end position="101"/>
    </location>
</feature>
<evidence type="ECO:0000256" key="4">
    <source>
        <dbReference type="ARBA" id="ARBA00023136"/>
    </source>
</evidence>
<keyword evidence="4 5" id="KW-0472">Membrane</keyword>